<accession>A0A9K3IEZ7</accession>
<keyword evidence="3" id="KW-1185">Reference proteome</keyword>
<proteinExistence type="predicted"/>
<feature type="compositionally biased region" description="Basic and acidic residues" evidence="1">
    <location>
        <begin position="44"/>
        <end position="56"/>
    </location>
</feature>
<evidence type="ECO:0000313" key="3">
    <source>
        <dbReference type="Proteomes" id="UP000215914"/>
    </source>
</evidence>
<dbReference type="EMBL" id="MNCJ02000323">
    <property type="protein sequence ID" value="KAF5795437.1"/>
    <property type="molecule type" value="Genomic_DNA"/>
</dbReference>
<dbReference type="Proteomes" id="UP000215914">
    <property type="component" value="Unassembled WGS sequence"/>
</dbReference>
<evidence type="ECO:0000256" key="1">
    <source>
        <dbReference type="SAM" id="MobiDB-lite"/>
    </source>
</evidence>
<reference evidence="2" key="1">
    <citation type="journal article" date="2017" name="Nature">
        <title>The sunflower genome provides insights into oil metabolism, flowering and Asterid evolution.</title>
        <authorList>
            <person name="Badouin H."/>
            <person name="Gouzy J."/>
            <person name="Grassa C.J."/>
            <person name="Murat F."/>
            <person name="Staton S.E."/>
            <person name="Cottret L."/>
            <person name="Lelandais-Briere C."/>
            <person name="Owens G.L."/>
            <person name="Carrere S."/>
            <person name="Mayjonade B."/>
            <person name="Legrand L."/>
            <person name="Gill N."/>
            <person name="Kane N.C."/>
            <person name="Bowers J.E."/>
            <person name="Hubner S."/>
            <person name="Bellec A."/>
            <person name="Berard A."/>
            <person name="Berges H."/>
            <person name="Blanchet N."/>
            <person name="Boniface M.C."/>
            <person name="Brunel D."/>
            <person name="Catrice O."/>
            <person name="Chaidir N."/>
            <person name="Claudel C."/>
            <person name="Donnadieu C."/>
            <person name="Faraut T."/>
            <person name="Fievet G."/>
            <person name="Helmstetter N."/>
            <person name="King M."/>
            <person name="Knapp S.J."/>
            <person name="Lai Z."/>
            <person name="Le Paslier M.C."/>
            <person name="Lippi Y."/>
            <person name="Lorenzon L."/>
            <person name="Mandel J.R."/>
            <person name="Marage G."/>
            <person name="Marchand G."/>
            <person name="Marquand E."/>
            <person name="Bret-Mestries E."/>
            <person name="Morien E."/>
            <person name="Nambeesan S."/>
            <person name="Nguyen T."/>
            <person name="Pegot-Espagnet P."/>
            <person name="Pouilly N."/>
            <person name="Raftis F."/>
            <person name="Sallet E."/>
            <person name="Schiex T."/>
            <person name="Thomas J."/>
            <person name="Vandecasteele C."/>
            <person name="Vares D."/>
            <person name="Vear F."/>
            <person name="Vautrin S."/>
            <person name="Crespi M."/>
            <person name="Mangin B."/>
            <person name="Burke J.M."/>
            <person name="Salse J."/>
            <person name="Munos S."/>
            <person name="Vincourt P."/>
            <person name="Rieseberg L.H."/>
            <person name="Langlade N.B."/>
        </authorList>
    </citation>
    <scope>NUCLEOTIDE SEQUENCE</scope>
    <source>
        <tissue evidence="2">Leaves</tissue>
    </source>
</reference>
<dbReference type="AlphaFoldDB" id="A0A9K3IEZ7"/>
<sequence length="56" mass="6459">MGYWRNSPHRDTLAFRTGENPHLGPKPVNTRPKARQCGEVKPAQFKDRTSDRRLLA</sequence>
<evidence type="ECO:0000313" key="2">
    <source>
        <dbReference type="EMBL" id="KAF5795437.1"/>
    </source>
</evidence>
<comment type="caution">
    <text evidence="2">The sequence shown here is derived from an EMBL/GenBank/DDBJ whole genome shotgun (WGS) entry which is preliminary data.</text>
</comment>
<organism evidence="2 3">
    <name type="scientific">Helianthus annuus</name>
    <name type="common">Common sunflower</name>
    <dbReference type="NCBI Taxonomy" id="4232"/>
    <lineage>
        <taxon>Eukaryota</taxon>
        <taxon>Viridiplantae</taxon>
        <taxon>Streptophyta</taxon>
        <taxon>Embryophyta</taxon>
        <taxon>Tracheophyta</taxon>
        <taxon>Spermatophyta</taxon>
        <taxon>Magnoliopsida</taxon>
        <taxon>eudicotyledons</taxon>
        <taxon>Gunneridae</taxon>
        <taxon>Pentapetalae</taxon>
        <taxon>asterids</taxon>
        <taxon>campanulids</taxon>
        <taxon>Asterales</taxon>
        <taxon>Asteraceae</taxon>
        <taxon>Asteroideae</taxon>
        <taxon>Heliantheae alliance</taxon>
        <taxon>Heliantheae</taxon>
        <taxon>Helianthus</taxon>
    </lineage>
</organism>
<name>A0A9K3IEZ7_HELAN</name>
<protein>
    <submittedName>
        <fullName evidence="2">Uncharacterized protein</fullName>
    </submittedName>
</protein>
<reference evidence="2" key="2">
    <citation type="submission" date="2020-06" db="EMBL/GenBank/DDBJ databases">
        <title>Helianthus annuus Genome sequencing and assembly Release 2.</title>
        <authorList>
            <person name="Gouzy J."/>
            <person name="Langlade N."/>
            <person name="Munos S."/>
        </authorList>
    </citation>
    <scope>NUCLEOTIDE SEQUENCE</scope>
    <source>
        <tissue evidence="2">Leaves</tissue>
    </source>
</reference>
<gene>
    <name evidence="2" type="ORF">HanXRQr2_Chr08g0339681</name>
</gene>
<dbReference type="Gramene" id="mRNA:HanXRQr2_Chr08g0339681">
    <property type="protein sequence ID" value="CDS:HanXRQr2_Chr08g0339681.1"/>
    <property type="gene ID" value="HanXRQr2_Chr08g0339681"/>
</dbReference>
<feature type="region of interest" description="Disordered" evidence="1">
    <location>
        <begin position="1"/>
        <end position="56"/>
    </location>
</feature>